<dbReference type="Pfam" id="PF01075">
    <property type="entry name" value="Glyco_transf_9"/>
    <property type="match status" value="1"/>
</dbReference>
<dbReference type="STRING" id="206665.SAMN04488516_102344"/>
<dbReference type="RefSeq" id="WP_092063819.1">
    <property type="nucleotide sequence ID" value="NZ_FNIN01000002.1"/>
</dbReference>
<dbReference type="InterPro" id="IPR051199">
    <property type="entry name" value="LPS_LOS_Heptosyltrfase"/>
</dbReference>
<dbReference type="EMBL" id="FNIN01000002">
    <property type="protein sequence ID" value="SDN50864.1"/>
    <property type="molecule type" value="Genomic_DNA"/>
</dbReference>
<accession>A0A1H0BZ17</accession>
<name>A0A1H0BZ17_9BACT</name>
<dbReference type="GO" id="GO:0008713">
    <property type="term" value="F:ADP-heptose-lipopolysaccharide heptosyltransferase activity"/>
    <property type="evidence" value="ECO:0007669"/>
    <property type="project" value="TreeGrafter"/>
</dbReference>
<keyword evidence="4" id="KW-1185">Reference proteome</keyword>
<organism evidence="3 4">
    <name type="scientific">Desulfonauticus submarinus</name>
    <dbReference type="NCBI Taxonomy" id="206665"/>
    <lineage>
        <taxon>Bacteria</taxon>
        <taxon>Pseudomonadati</taxon>
        <taxon>Thermodesulfobacteriota</taxon>
        <taxon>Desulfovibrionia</taxon>
        <taxon>Desulfovibrionales</taxon>
        <taxon>Desulfonauticaceae</taxon>
        <taxon>Desulfonauticus</taxon>
    </lineage>
</organism>
<evidence type="ECO:0000256" key="2">
    <source>
        <dbReference type="ARBA" id="ARBA00022679"/>
    </source>
</evidence>
<reference evidence="3 4" key="1">
    <citation type="submission" date="2016-10" db="EMBL/GenBank/DDBJ databases">
        <authorList>
            <person name="de Groot N.N."/>
        </authorList>
    </citation>
    <scope>NUCLEOTIDE SEQUENCE [LARGE SCALE GENOMIC DNA]</scope>
    <source>
        <strain evidence="3 4">DSM 15269</strain>
    </source>
</reference>
<dbReference type="GO" id="GO:0009244">
    <property type="term" value="P:lipopolysaccharide core region biosynthetic process"/>
    <property type="evidence" value="ECO:0007669"/>
    <property type="project" value="TreeGrafter"/>
</dbReference>
<sequence>MKKILIVHLSGIGNTVAILPLINKIQRVYQNSIIDILLAQNRGGETIVKNATQIKSIYFLEKIDYMNKFDKFLFLYKKSQELPKYDIAITTYPNQGIFSALLMYFSAGQRIQHRYKYGNFLLSYAPEIKYTNFVEQNLNLVPYKNLNEDFKINYHISEENEKFAMEHIPNGKVIVGIHPGGFNDMEYKRYDINKWLNMIEMLHKKNSNYQFFIFGGPSDDLSFFQENDYIKIFKDIALEKTIALISKVDIFLSNDSGLAHIASMFNKKQLILFGATDPVYSKPYSENAFAITPKNFKPFYIPHKGIVNKINFYINEIDEEYIIKKIESLI</sequence>
<dbReference type="SUPFAM" id="SSF53756">
    <property type="entry name" value="UDP-Glycosyltransferase/glycogen phosphorylase"/>
    <property type="match status" value="1"/>
</dbReference>
<keyword evidence="1" id="KW-0328">Glycosyltransferase</keyword>
<evidence type="ECO:0000313" key="4">
    <source>
        <dbReference type="Proteomes" id="UP000199602"/>
    </source>
</evidence>
<dbReference type="Gene3D" id="3.40.50.2000">
    <property type="entry name" value="Glycogen Phosphorylase B"/>
    <property type="match status" value="2"/>
</dbReference>
<keyword evidence="2 3" id="KW-0808">Transferase</keyword>
<dbReference type="InterPro" id="IPR002201">
    <property type="entry name" value="Glyco_trans_9"/>
</dbReference>
<dbReference type="AlphaFoldDB" id="A0A1H0BZ17"/>
<evidence type="ECO:0000313" key="3">
    <source>
        <dbReference type="EMBL" id="SDN50864.1"/>
    </source>
</evidence>
<dbReference type="CDD" id="cd03789">
    <property type="entry name" value="GT9_LPS_heptosyltransferase"/>
    <property type="match status" value="1"/>
</dbReference>
<dbReference type="OrthoDB" id="9760688at2"/>
<gene>
    <name evidence="3" type="ORF">SAMN04488516_102344</name>
</gene>
<dbReference type="GO" id="GO:0005829">
    <property type="term" value="C:cytosol"/>
    <property type="evidence" value="ECO:0007669"/>
    <property type="project" value="TreeGrafter"/>
</dbReference>
<dbReference type="Proteomes" id="UP000199602">
    <property type="component" value="Unassembled WGS sequence"/>
</dbReference>
<dbReference type="PANTHER" id="PTHR30160:SF1">
    <property type="entry name" value="LIPOPOLYSACCHARIDE 1,2-N-ACETYLGLUCOSAMINETRANSFERASE-RELATED"/>
    <property type="match status" value="1"/>
</dbReference>
<proteinExistence type="predicted"/>
<protein>
    <submittedName>
        <fullName evidence="3">Heptosyltransferase-3</fullName>
    </submittedName>
</protein>
<evidence type="ECO:0000256" key="1">
    <source>
        <dbReference type="ARBA" id="ARBA00022676"/>
    </source>
</evidence>
<dbReference type="PANTHER" id="PTHR30160">
    <property type="entry name" value="TETRAACYLDISACCHARIDE 4'-KINASE-RELATED"/>
    <property type="match status" value="1"/>
</dbReference>